<organism evidence="7">
    <name type="scientific">Enterobius vermicularis</name>
    <name type="common">Human pinworm</name>
    <dbReference type="NCBI Taxonomy" id="51028"/>
    <lineage>
        <taxon>Eukaryota</taxon>
        <taxon>Metazoa</taxon>
        <taxon>Ecdysozoa</taxon>
        <taxon>Nematoda</taxon>
        <taxon>Chromadorea</taxon>
        <taxon>Rhabditida</taxon>
        <taxon>Spirurina</taxon>
        <taxon>Oxyuridomorpha</taxon>
        <taxon>Oxyuroidea</taxon>
        <taxon>Oxyuridae</taxon>
        <taxon>Enterobius</taxon>
    </lineage>
</organism>
<gene>
    <name evidence="5" type="ORF">EVEC_LOCUS6065</name>
</gene>
<sequence>MSEEHVQSYIAEAEARSIAQLNDRALISDAIPLAEDCLRKMDSTLKRTTAFMKKLRNLNTAQYDAIIADLEKVNLSKYIEEMANSIAEAKLKISDLPSVISICVKLACLYNEFPSQLLSEFRRILPTKRSDKILNPSKLRVLGSVISYITLTDKTEHVNVPIVASLCKALGLDLLNIHPYSVQQEAMKLSIELPSPTVLPVEQKRIFAQLFLDYRKTLVEHVQKELAEVNRLTRSVKRQMRTRGDASADDFAHLKEAKGRYLKQLQNAANLSEILGVEMESMEEEQSEDEEEEISAQQLGRALEEGTVSVWPDEDTRQFYESRMELREMVPAILFEESEQRTLEPVGGTIEEVDVTGLDDIPEGDEEQELDADEGYFFQTLQTYDFVHNLVWILRILEEEPVESSSEVVEVADKLAKISGQTLKLMMTSFVEQLPWLINRDLIDKAALDFVTNLNTKKNRKKLCKVMLEEHCDRLDLLPFYGRLVATLEPVMPDLAVELSQSLIQQFRMIVRNQSKLRVDRKVRCCRFISELVKFGVIPKAQALSCLRMVLFDFRGANIDMCCAMIDSMGPFLYLSVDSHGKMKVFLEVMMKKREHVRDSRQQMLIDNAYYTCIPPEKKEVPASRRPPVHDFIRFLVVNLVRSRVDTTVRCLRKIDWEDEEISEYAICCLSSPWLLKYSSLPYLASTIARLSSTHDFVGVRVVDNILEVIRVSLEANTPAMHQRTLLAVVFLGQLYNYIVCDSPIIFKTLYQLITFGAFDPVIDDWNNLTRIRLVCELLLTCGEYYNGGAAKKKLDCFLVFFFRYYLAKVEAFKARDLPFPNEVTFCVQEMSDFVRKDIKIPETFTEAQTAVDEIYEKYKQAVFHNHRGETEEEEEEEGRRNKIDADERTIGPITEEDEEAGASFYDETENVRVHTNRVKLPEDEQFERQLEQLVTETMQSRPTPNATPMSEIVVPTAARQKFHRVLAFGEKLTVDNSNNISGPAEGSVQETKMAMLTRGKGNKAATDKRFSHILKAITMATPSNLVESWNAQQEQERQELSLHKRITLTMNERMAAEENSD</sequence>
<keyword evidence="2" id="KW-0963">Cytoplasm</keyword>
<reference evidence="5 6" key="2">
    <citation type="submission" date="2018-10" db="EMBL/GenBank/DDBJ databases">
        <authorList>
            <consortium name="Pathogen Informatics"/>
        </authorList>
    </citation>
    <scope>NUCLEOTIDE SEQUENCE [LARGE SCALE GENOMIC DNA]</scope>
</reference>
<reference evidence="7" key="1">
    <citation type="submission" date="2017-02" db="UniProtKB">
        <authorList>
            <consortium name="WormBaseParasite"/>
        </authorList>
    </citation>
    <scope>IDENTIFICATION</scope>
</reference>
<proteinExistence type="predicted"/>
<accession>A0A0N4V826</accession>
<dbReference type="GO" id="GO:0000184">
    <property type="term" value="P:nuclear-transcribed mRNA catabolic process, nonsense-mediated decay"/>
    <property type="evidence" value="ECO:0007669"/>
    <property type="project" value="InterPro"/>
</dbReference>
<evidence type="ECO:0000256" key="3">
    <source>
        <dbReference type="SAM" id="MobiDB-lite"/>
    </source>
</evidence>
<dbReference type="PANTHER" id="PTHR12839">
    <property type="entry name" value="NONSENSE-MEDIATED MRNA DECAY PROTEIN 2 UP-FRAMESHIFT SUPPRESSOR 2"/>
    <property type="match status" value="1"/>
</dbReference>
<dbReference type="SUPFAM" id="SSF48371">
    <property type="entry name" value="ARM repeat"/>
    <property type="match status" value="3"/>
</dbReference>
<dbReference type="InterPro" id="IPR016024">
    <property type="entry name" value="ARM-type_fold"/>
</dbReference>
<dbReference type="PANTHER" id="PTHR12839:SF7">
    <property type="entry name" value="REGULATOR OF NONSENSE TRANSCRIPTS 2"/>
    <property type="match status" value="1"/>
</dbReference>
<dbReference type="InterPro" id="IPR003890">
    <property type="entry name" value="MIF4G-like_typ-3"/>
</dbReference>
<keyword evidence="6" id="KW-1185">Reference proteome</keyword>
<evidence type="ECO:0000259" key="4">
    <source>
        <dbReference type="SMART" id="SM00543"/>
    </source>
</evidence>
<dbReference type="STRING" id="51028.A0A0N4V826"/>
<feature type="domain" description="MIF4G" evidence="4">
    <location>
        <begin position="428"/>
        <end position="616"/>
    </location>
</feature>
<feature type="region of interest" description="Disordered" evidence="3">
    <location>
        <begin position="866"/>
        <end position="886"/>
    </location>
</feature>
<comment type="subcellular location">
    <subcellularLocation>
        <location evidence="1">Cytoplasm</location>
    </subcellularLocation>
</comment>
<dbReference type="OrthoDB" id="27832at2759"/>
<dbReference type="Proteomes" id="UP000274131">
    <property type="component" value="Unassembled WGS sequence"/>
</dbReference>
<feature type="domain" description="MIF4G" evidence="4">
    <location>
        <begin position="631"/>
        <end position="838"/>
    </location>
</feature>
<name>A0A0N4V826_ENTVE</name>
<evidence type="ECO:0000313" key="6">
    <source>
        <dbReference type="Proteomes" id="UP000274131"/>
    </source>
</evidence>
<dbReference type="Pfam" id="PF02854">
    <property type="entry name" value="MIF4G"/>
    <property type="match status" value="2"/>
</dbReference>
<evidence type="ECO:0000313" key="5">
    <source>
        <dbReference type="EMBL" id="VDD91314.1"/>
    </source>
</evidence>
<dbReference type="Pfam" id="PF04050">
    <property type="entry name" value="Upf2"/>
    <property type="match status" value="1"/>
</dbReference>
<dbReference type="InterPro" id="IPR007193">
    <property type="entry name" value="Upf2/Nmd2_C"/>
</dbReference>
<dbReference type="WBParaSite" id="EVEC_0000649101-mRNA-1">
    <property type="protein sequence ID" value="EVEC_0000649101-mRNA-1"/>
    <property type="gene ID" value="EVEC_0000649101"/>
</dbReference>
<dbReference type="EMBL" id="UXUI01008363">
    <property type="protein sequence ID" value="VDD91314.1"/>
    <property type="molecule type" value="Genomic_DNA"/>
</dbReference>
<dbReference type="Gene3D" id="1.25.40.180">
    <property type="match status" value="4"/>
</dbReference>
<dbReference type="GO" id="GO:0035145">
    <property type="term" value="C:exon-exon junction complex"/>
    <property type="evidence" value="ECO:0007669"/>
    <property type="project" value="TreeGrafter"/>
</dbReference>
<evidence type="ECO:0000256" key="1">
    <source>
        <dbReference type="ARBA" id="ARBA00004496"/>
    </source>
</evidence>
<evidence type="ECO:0000256" key="2">
    <source>
        <dbReference type="ARBA" id="ARBA00022490"/>
    </source>
</evidence>
<dbReference type="SMART" id="SM00543">
    <property type="entry name" value="MIF4G"/>
    <property type="match status" value="2"/>
</dbReference>
<dbReference type="GO" id="GO:0005737">
    <property type="term" value="C:cytoplasm"/>
    <property type="evidence" value="ECO:0007669"/>
    <property type="project" value="UniProtKB-SubCell"/>
</dbReference>
<dbReference type="GO" id="GO:0003723">
    <property type="term" value="F:RNA binding"/>
    <property type="evidence" value="ECO:0007669"/>
    <property type="project" value="InterPro"/>
</dbReference>
<protein>
    <submittedName>
        <fullName evidence="7">MIF4G domain-containing protein</fullName>
    </submittedName>
</protein>
<dbReference type="InterPro" id="IPR039762">
    <property type="entry name" value="Nmd2/UPF2"/>
</dbReference>
<evidence type="ECO:0000313" key="7">
    <source>
        <dbReference type="WBParaSite" id="EVEC_0000649101-mRNA-1"/>
    </source>
</evidence>
<dbReference type="AlphaFoldDB" id="A0A0N4V826"/>